<dbReference type="RefSeq" id="WP_184192458.1">
    <property type="nucleotide sequence ID" value="NZ_JACHGW010000001.1"/>
</dbReference>
<feature type="transmembrane region" description="Helical" evidence="1">
    <location>
        <begin position="385"/>
        <end position="404"/>
    </location>
</feature>
<gene>
    <name evidence="4" type="ORF">HNQ39_000597</name>
</gene>
<keyword evidence="1" id="KW-0812">Transmembrane</keyword>
<sequence length="640" mass="71454">MRGIFRPLLVGLLLIPLCCYWAQDQVIDRIFSLMVPPLALTIVLALLNLLVRRALPKLALSGGEIAVVYAMLTIACAMSGEWMDMVGPSSYGFAIYSEQNPRYGTYILPYVHDWFFFRDPKPLKEFAEGGKSFAYFTSHLYLWWPKIGAWTLLLTLVTTAMLCISALLKDQWVHKERLAFPLVQLPIALTEESGPGQPPLWKSKLFWGAFVVVFAIDMLNGLSFLYPQLPHFNIRFIRDFNKAFVSPPWNQTGWTPIGIFPYLSALGFLMPTDLLFSLLVFFFVRKAQQIIAYTIGNEQGTFGGGGLTPSPPYFSEQSWGAFLGLFVSALWLARPHLKALWRQISTGERDPGGGFPARSLFVLLVACVAGTAAIGVAIGLPLPFVLLYVALFLAFSVAVTRLRASLGAPTHEMAFMGPHQLVLDFHGSAGLSNELLTRTLATFHFMNRIHRTHPMPSLMEGLYLADRNKLSARGMFLALFLAIPLGTVGGFLAHIYFGYRYTPVSWVSGELGGFVSNILSTPRPPNPAAMLAVVGGFATVMLLDFIRFRIPGFWLHPAGYALAMNFGVDYYWFGLLIVLIVKVFVQRFYGLRGYGQLRQLAFGLVVGEFMAELIWATFSMLNDRQMTYSISINGKMSWDQ</sequence>
<protein>
    <submittedName>
        <fullName evidence="4">Uncharacterized protein</fullName>
    </submittedName>
</protein>
<evidence type="ECO:0000259" key="3">
    <source>
        <dbReference type="Pfam" id="PF20581"/>
    </source>
</evidence>
<dbReference type="EMBL" id="JACHGW010000001">
    <property type="protein sequence ID" value="MBB6048835.1"/>
    <property type="molecule type" value="Genomic_DNA"/>
</dbReference>
<dbReference type="InterPro" id="IPR046711">
    <property type="entry name" value="DUF6784"/>
</dbReference>
<evidence type="ECO:0000313" key="4">
    <source>
        <dbReference type="EMBL" id="MBB6048835.1"/>
    </source>
</evidence>
<feature type="transmembrane region" description="Helical" evidence="1">
    <location>
        <begin position="359"/>
        <end position="379"/>
    </location>
</feature>
<feature type="transmembrane region" description="Helical" evidence="1">
    <location>
        <begin position="34"/>
        <end position="51"/>
    </location>
</feature>
<keyword evidence="5" id="KW-1185">Reference proteome</keyword>
<feature type="transmembrane region" description="Helical" evidence="1">
    <location>
        <begin position="58"/>
        <end position="80"/>
    </location>
</feature>
<organism evidence="4 5">
    <name type="scientific">Armatimonas rosea</name>
    <dbReference type="NCBI Taxonomy" id="685828"/>
    <lineage>
        <taxon>Bacteria</taxon>
        <taxon>Bacillati</taxon>
        <taxon>Armatimonadota</taxon>
        <taxon>Armatimonadia</taxon>
        <taxon>Armatimonadales</taxon>
        <taxon>Armatimonadaceae</taxon>
        <taxon>Armatimonas</taxon>
    </lineage>
</organism>
<comment type="caution">
    <text evidence="4">The sequence shown here is derived from an EMBL/GenBank/DDBJ whole genome shotgun (WGS) entry which is preliminary data.</text>
</comment>
<dbReference type="InterPro" id="IPR046712">
    <property type="entry name" value="DUF6785"/>
</dbReference>
<feature type="transmembrane region" description="Helical" evidence="1">
    <location>
        <begin position="147"/>
        <end position="168"/>
    </location>
</feature>
<feature type="transmembrane region" description="Helical" evidence="1">
    <location>
        <begin position="528"/>
        <end position="550"/>
    </location>
</feature>
<dbReference type="AlphaFoldDB" id="A0A7W9SM20"/>
<evidence type="ECO:0000256" key="1">
    <source>
        <dbReference type="SAM" id="Phobius"/>
    </source>
</evidence>
<feature type="transmembrane region" description="Helical" evidence="1">
    <location>
        <begin position="601"/>
        <end position="621"/>
    </location>
</feature>
<feature type="transmembrane region" description="Helical" evidence="1">
    <location>
        <begin position="476"/>
        <end position="497"/>
    </location>
</feature>
<feature type="domain" description="DUF6784" evidence="2">
    <location>
        <begin position="531"/>
        <end position="629"/>
    </location>
</feature>
<keyword evidence="1" id="KW-0472">Membrane</keyword>
<feature type="transmembrane region" description="Helical" evidence="1">
    <location>
        <begin position="259"/>
        <end position="284"/>
    </location>
</feature>
<evidence type="ECO:0000259" key="2">
    <source>
        <dbReference type="Pfam" id="PF20580"/>
    </source>
</evidence>
<evidence type="ECO:0000313" key="5">
    <source>
        <dbReference type="Proteomes" id="UP000520814"/>
    </source>
</evidence>
<keyword evidence="1" id="KW-1133">Transmembrane helix</keyword>
<feature type="domain" description="DUF6785" evidence="3">
    <location>
        <begin position="5"/>
        <end position="501"/>
    </location>
</feature>
<dbReference type="Proteomes" id="UP000520814">
    <property type="component" value="Unassembled WGS sequence"/>
</dbReference>
<feature type="transmembrane region" description="Helical" evidence="1">
    <location>
        <begin position="570"/>
        <end position="589"/>
    </location>
</feature>
<dbReference type="Pfam" id="PF20580">
    <property type="entry name" value="DUF6784"/>
    <property type="match status" value="1"/>
</dbReference>
<proteinExistence type="predicted"/>
<reference evidence="4 5" key="1">
    <citation type="submission" date="2020-08" db="EMBL/GenBank/DDBJ databases">
        <title>Genomic Encyclopedia of Type Strains, Phase IV (KMG-IV): sequencing the most valuable type-strain genomes for metagenomic binning, comparative biology and taxonomic classification.</title>
        <authorList>
            <person name="Goeker M."/>
        </authorList>
    </citation>
    <scope>NUCLEOTIDE SEQUENCE [LARGE SCALE GENOMIC DNA]</scope>
    <source>
        <strain evidence="4 5">DSM 23562</strain>
    </source>
</reference>
<name>A0A7W9SM20_ARMRO</name>
<accession>A0A7W9SM20</accession>
<dbReference type="Pfam" id="PF20581">
    <property type="entry name" value="DUF6785"/>
    <property type="match status" value="1"/>
</dbReference>
<feature type="transmembrane region" description="Helical" evidence="1">
    <location>
        <begin position="205"/>
        <end position="226"/>
    </location>
</feature>